<organism evidence="1">
    <name type="scientific">marine sediment metagenome</name>
    <dbReference type="NCBI Taxonomy" id="412755"/>
    <lineage>
        <taxon>unclassified sequences</taxon>
        <taxon>metagenomes</taxon>
        <taxon>ecological metagenomes</taxon>
    </lineage>
</organism>
<dbReference type="Gene3D" id="1.10.10.1190">
    <property type="entry name" value="Antirestriction protein ArdA, domain 3"/>
    <property type="match status" value="1"/>
</dbReference>
<dbReference type="InterPro" id="IPR041893">
    <property type="entry name" value="ArdA_dom3"/>
</dbReference>
<dbReference type="Gene3D" id="3.10.20.480">
    <property type="entry name" value="Antirestriction protein ArdA, domain 1"/>
    <property type="match status" value="1"/>
</dbReference>
<evidence type="ECO:0008006" key="2">
    <source>
        <dbReference type="Google" id="ProtNLM"/>
    </source>
</evidence>
<accession>A0A0F9X6C1</accession>
<evidence type="ECO:0000313" key="1">
    <source>
        <dbReference type="EMBL" id="KKN94456.1"/>
    </source>
</evidence>
<dbReference type="EMBL" id="LAZR01000078">
    <property type="protein sequence ID" value="KKN94456.1"/>
    <property type="molecule type" value="Genomic_DNA"/>
</dbReference>
<protein>
    <recommendedName>
        <fullName evidence="2">Antirestriction protein ArdA</fullName>
    </recommendedName>
</protein>
<dbReference type="InterPro" id="IPR009899">
    <property type="entry name" value="ArdA"/>
</dbReference>
<dbReference type="AlphaFoldDB" id="A0A0F9X6C1"/>
<dbReference type="Pfam" id="PF07275">
    <property type="entry name" value="ArdA"/>
    <property type="match status" value="1"/>
</dbReference>
<reference evidence="1" key="1">
    <citation type="journal article" date="2015" name="Nature">
        <title>Complex archaea that bridge the gap between prokaryotes and eukaryotes.</title>
        <authorList>
            <person name="Spang A."/>
            <person name="Saw J.H."/>
            <person name="Jorgensen S.L."/>
            <person name="Zaremba-Niedzwiedzka K."/>
            <person name="Martijn J."/>
            <person name="Lind A.E."/>
            <person name="van Eijk R."/>
            <person name="Schleper C."/>
            <person name="Guy L."/>
            <person name="Ettema T.J."/>
        </authorList>
    </citation>
    <scope>NUCLEOTIDE SEQUENCE</scope>
</reference>
<gene>
    <name evidence="1" type="ORF">LCGC14_0188040</name>
</gene>
<proteinExistence type="predicted"/>
<dbReference type="InterPro" id="IPR041895">
    <property type="entry name" value="ArdA_dom1"/>
</dbReference>
<comment type="caution">
    <text evidence="1">The sequence shown here is derived from an EMBL/GenBank/DDBJ whole genome shotgun (WGS) entry which is preliminary data.</text>
</comment>
<sequence length="224" mass="25001">MRIYAACLASYNNGVLHGRWIDASEDQSAMYREINEMLAASRFPNVFRQKFKCEDCDKTATVTLPYGGGPVEYECPECVDYMTKDGAAFRSAEEWAIHDHEGLGDLGEYAGLDEVAKRVMIVNAAETVGIPIAVALEYLEDVGKIADITDESEAESALQDDYAGEHESWTAYAESFIADCGTLSDVPDELARYFDFEAYGRDLRLSGEFNHVEKDGSLYLWHAR</sequence>
<name>A0A0F9X6C1_9ZZZZ</name>